<accession>A0A095Y0H8</accession>
<dbReference type="RefSeq" id="WP_035122912.1">
    <property type="nucleotide sequence ID" value="NZ_JRNE01000064.1"/>
</dbReference>
<evidence type="ECO:0000313" key="2">
    <source>
        <dbReference type="Proteomes" id="UP000029548"/>
    </source>
</evidence>
<proteinExistence type="predicted"/>
<dbReference type="EMBL" id="JRNE01000064">
    <property type="protein sequence ID" value="KGF15945.1"/>
    <property type="molecule type" value="Genomic_DNA"/>
</dbReference>
<comment type="caution">
    <text evidence="1">The sequence shown here is derived from an EMBL/GenBank/DDBJ whole genome shotgun (WGS) entry which is preliminary data.</text>
</comment>
<dbReference type="InterPro" id="IPR054206">
    <property type="entry name" value="DUF6912"/>
</dbReference>
<sequence length="166" mass="17738">MRVYVPATFGMLGELLSDGAAVPRRGWAFAVTPALREFYVEGDDEELADVAFDDASRASLRLLSAYDGSFPHRRVVIAADVADDAVELQPDMGEAVVALSGDVSRDDVAAIHVDVEAGEPFVAKAIEAVDAADLGDEDAELTVGDCLERPLAWYDAAELPMLVELL</sequence>
<dbReference type="eggNOG" id="ENOG5032URV">
    <property type="taxonomic scope" value="Bacteria"/>
</dbReference>
<organism evidence="1 2">
    <name type="scientific">Corynebacterium freneyi DNF00450</name>
    <dbReference type="NCBI Taxonomy" id="1287475"/>
    <lineage>
        <taxon>Bacteria</taxon>
        <taxon>Bacillati</taxon>
        <taxon>Actinomycetota</taxon>
        <taxon>Actinomycetes</taxon>
        <taxon>Mycobacteriales</taxon>
        <taxon>Corynebacteriaceae</taxon>
        <taxon>Corynebacterium</taxon>
    </lineage>
</organism>
<reference evidence="1 2" key="1">
    <citation type="submission" date="2014-07" db="EMBL/GenBank/DDBJ databases">
        <authorList>
            <person name="McCorrison J."/>
            <person name="Sanka R."/>
            <person name="Torralba M."/>
            <person name="Gillis M."/>
            <person name="Haft D.H."/>
            <person name="Methe B."/>
            <person name="Sutton G."/>
            <person name="Nelson K.E."/>
        </authorList>
    </citation>
    <scope>NUCLEOTIDE SEQUENCE [LARGE SCALE GENOMIC DNA]</scope>
    <source>
        <strain evidence="1 2">DNF00450</strain>
    </source>
</reference>
<evidence type="ECO:0000313" key="1">
    <source>
        <dbReference type="EMBL" id="KGF15945.1"/>
    </source>
</evidence>
<name>A0A095Y0H8_9CORY</name>
<dbReference type="AlphaFoldDB" id="A0A095Y0H8"/>
<protein>
    <submittedName>
        <fullName evidence="1">Uncharacterized protein</fullName>
    </submittedName>
</protein>
<gene>
    <name evidence="1" type="ORF">HMPREF1650_09685</name>
</gene>
<dbReference type="Pfam" id="PF21853">
    <property type="entry name" value="DUF6912"/>
    <property type="match status" value="1"/>
</dbReference>
<dbReference type="Proteomes" id="UP000029548">
    <property type="component" value="Unassembled WGS sequence"/>
</dbReference>